<feature type="domain" description="SERTA" evidence="1">
    <location>
        <begin position="104"/>
        <end position="152"/>
    </location>
</feature>
<dbReference type="PROSITE" id="PS51053">
    <property type="entry name" value="SERTA"/>
    <property type="match status" value="1"/>
</dbReference>
<dbReference type="AlphaFoldDB" id="A0A1I8EZ48"/>
<evidence type="ECO:0000259" key="1">
    <source>
        <dbReference type="PROSITE" id="PS51053"/>
    </source>
</evidence>
<dbReference type="InterPro" id="IPR009263">
    <property type="entry name" value="SERTA_dom"/>
</dbReference>
<sequence length="377" mass="42580">MILLVALSQSSYSSSSDGWKLDDRACDVSSTSVSLLNSTTYVRSFPSSGNSSSSIELEQSVDYSALEMDSEDDGCLNSSYIHSDGSSSFDASSILSLMGESVSLNERRRAILDLSISKIQTMNASNVAVSLRKSLLIYNTMKSLQRDLDTCDVFLCDSLTERENEVIDNDVEMLETNEFEDGNWEEHIPDFSCSISSDNNPCSLGYDWPWGTLVNTSKDTVQGSEKCDHNLFTLTSNSDLFSTGNIWSSSESTDSSAFVDDYLEMLCAWEDENYNPLTNCSLTRAEIKNMFHLPSYHLNNQISLIQKVRLLKALNAEYILTNYYGLFYSIYYIVLQSECYQFIFHLVSKLAFVVWNENFVYLLFINPIRIVKEDPFS</sequence>
<organism evidence="2">
    <name type="scientific">Wuchereria bancrofti</name>
    <dbReference type="NCBI Taxonomy" id="6293"/>
    <lineage>
        <taxon>Eukaryota</taxon>
        <taxon>Metazoa</taxon>
        <taxon>Ecdysozoa</taxon>
        <taxon>Nematoda</taxon>
        <taxon>Chromadorea</taxon>
        <taxon>Rhabditida</taxon>
        <taxon>Spirurina</taxon>
        <taxon>Spiruromorpha</taxon>
        <taxon>Filarioidea</taxon>
        <taxon>Onchocercidae</taxon>
        <taxon>Wuchereria</taxon>
    </lineage>
</organism>
<dbReference type="WBParaSite" id="maker-PairedContig_767-snap-gene-0.13-mRNA-1">
    <property type="protein sequence ID" value="maker-PairedContig_767-snap-gene-0.13-mRNA-1"/>
    <property type="gene ID" value="maker-PairedContig_767-snap-gene-0.13"/>
</dbReference>
<proteinExistence type="predicted"/>
<name>A0A1I8EZ48_WUCBA</name>
<accession>A0A1I8EZ48</accession>
<reference evidence="2" key="1">
    <citation type="submission" date="2016-11" db="UniProtKB">
        <authorList>
            <consortium name="WormBaseParasite"/>
        </authorList>
    </citation>
    <scope>IDENTIFICATION</scope>
    <source>
        <strain evidence="2">pt0022</strain>
    </source>
</reference>
<protein>
    <submittedName>
        <fullName evidence="2">SERTA domain-containing protein</fullName>
    </submittedName>
</protein>
<evidence type="ECO:0000313" key="2">
    <source>
        <dbReference type="WBParaSite" id="maker-PairedContig_767-snap-gene-0.13-mRNA-1"/>
    </source>
</evidence>